<dbReference type="RefSeq" id="WP_150986940.1">
    <property type="nucleotide sequence ID" value="NZ_CP062807.1"/>
</dbReference>
<proteinExistence type="predicted"/>
<dbReference type="EMBL" id="CP062807">
    <property type="protein sequence ID" value="QOT82243.1"/>
    <property type="molecule type" value="Genomic_DNA"/>
</dbReference>
<protein>
    <submittedName>
        <fullName evidence="2">Helix-turn-helix domain-containing protein</fullName>
    </submittedName>
</protein>
<reference evidence="2 3" key="1">
    <citation type="submission" date="2020-10" db="EMBL/GenBank/DDBJ databases">
        <title>Complete genome sequence of Cupriavidus basilensis CCUG 49340T.</title>
        <authorList>
            <person name="Salva-Serra F."/>
            <person name="Donoso R.A."/>
            <person name="Cho K.H."/>
            <person name="Yoo J.A."/>
            <person name="Lee K."/>
            <person name="Yoon S.-H."/>
            <person name="Perez-Pantoja D."/>
            <person name="Moore E.R.B."/>
        </authorList>
    </citation>
    <scope>NUCLEOTIDE SEQUENCE [LARGE SCALE GENOMIC DNA]</scope>
    <source>
        <strain evidence="3">CCUG 49340</strain>
        <plasmid evidence="2 3">pRK1-3</plasmid>
    </source>
</reference>
<dbReference type="GeneID" id="98407105"/>
<feature type="domain" description="HTH cro/C1-type" evidence="1">
    <location>
        <begin position="34"/>
        <end position="90"/>
    </location>
</feature>
<dbReference type="PROSITE" id="PS50943">
    <property type="entry name" value="HTH_CROC1"/>
    <property type="match status" value="1"/>
</dbReference>
<dbReference type="InterPro" id="IPR010982">
    <property type="entry name" value="Lambda_DNA-bd_dom_sf"/>
</dbReference>
<name>A0A643FSM2_9BURK</name>
<sequence length="118" mass="12749">MQAQTYIAAAFAPAQLSLLNEAESLIGADGKPSLKAIRTQVFKKTQEQLAELLGVSVSTYVSWEKKRREPSGAAKTLIQMAFAKPKMVELILNEMRDAEQGARVGNASSAAEMTSMAM</sequence>
<dbReference type="AlphaFoldDB" id="A0A643FSM2"/>
<evidence type="ECO:0000313" key="3">
    <source>
        <dbReference type="Proteomes" id="UP000397656"/>
    </source>
</evidence>
<keyword evidence="2" id="KW-0614">Plasmid</keyword>
<accession>A0A643FSM2</accession>
<dbReference type="GO" id="GO:0003677">
    <property type="term" value="F:DNA binding"/>
    <property type="evidence" value="ECO:0007669"/>
    <property type="project" value="InterPro"/>
</dbReference>
<geneLocation type="plasmid" evidence="2 3">
    <name>pRK1-3</name>
</geneLocation>
<dbReference type="InterPro" id="IPR001387">
    <property type="entry name" value="Cro/C1-type_HTH"/>
</dbReference>
<dbReference type="Proteomes" id="UP000397656">
    <property type="component" value="Plasmid pRK1-3"/>
</dbReference>
<dbReference type="Pfam" id="PF01381">
    <property type="entry name" value="HTH_3"/>
    <property type="match status" value="1"/>
</dbReference>
<dbReference type="Gene3D" id="1.10.260.40">
    <property type="entry name" value="lambda repressor-like DNA-binding domains"/>
    <property type="match status" value="1"/>
</dbReference>
<evidence type="ECO:0000259" key="1">
    <source>
        <dbReference type="PROSITE" id="PS50943"/>
    </source>
</evidence>
<organism evidence="2 3">
    <name type="scientific">Cupriavidus basilensis</name>
    <dbReference type="NCBI Taxonomy" id="68895"/>
    <lineage>
        <taxon>Bacteria</taxon>
        <taxon>Pseudomonadati</taxon>
        <taxon>Pseudomonadota</taxon>
        <taxon>Betaproteobacteria</taxon>
        <taxon>Burkholderiales</taxon>
        <taxon>Burkholderiaceae</taxon>
        <taxon>Cupriavidus</taxon>
    </lineage>
</organism>
<gene>
    <name evidence="2" type="ORF">F7R26_039735</name>
</gene>
<dbReference type="CDD" id="cd00093">
    <property type="entry name" value="HTH_XRE"/>
    <property type="match status" value="1"/>
</dbReference>
<dbReference type="SUPFAM" id="SSF47413">
    <property type="entry name" value="lambda repressor-like DNA-binding domains"/>
    <property type="match status" value="1"/>
</dbReference>
<evidence type="ECO:0000313" key="2">
    <source>
        <dbReference type="EMBL" id="QOT82243.1"/>
    </source>
</evidence>